<dbReference type="AlphaFoldDB" id="A0A7D5PAJ1"/>
<dbReference type="KEGG" id="hpel:HZS54_25755"/>
<dbReference type="EMBL" id="CP058909">
    <property type="protein sequence ID" value="QLH84823.1"/>
    <property type="molecule type" value="Genomic_DNA"/>
</dbReference>
<dbReference type="RefSeq" id="WP_179919900.1">
    <property type="nucleotide sequence ID" value="NZ_CP058909.1"/>
</dbReference>
<organism evidence="1 2">
    <name type="scientific">Halosimplex pelagicum</name>
    <dbReference type="NCBI Taxonomy" id="869886"/>
    <lineage>
        <taxon>Archaea</taxon>
        <taxon>Methanobacteriati</taxon>
        <taxon>Methanobacteriota</taxon>
        <taxon>Stenosarchaea group</taxon>
        <taxon>Halobacteria</taxon>
        <taxon>Halobacteriales</taxon>
        <taxon>Haloarculaceae</taxon>
        <taxon>Halosimplex</taxon>
    </lineage>
</organism>
<gene>
    <name evidence="1" type="ORF">HZS54_25755</name>
</gene>
<keyword evidence="2" id="KW-1185">Reference proteome</keyword>
<dbReference type="GeneID" id="56086074"/>
<proteinExistence type="predicted"/>
<sequence length="148" mass="16212">MDPVSGAVVGGVARSLSDKTLEKISAQIADSPDLQKEKEIREKLASSSYRIGPCRVQHITVDLLGGATALKLEINGPGLIGDLAREYHLTEVEEIREIVENTDSGGFEAVQQVGDELIEEVYLVVHSSDPHEIHNMLFEFCESVGRRL</sequence>
<name>A0A7D5PAJ1_9EURY</name>
<protein>
    <submittedName>
        <fullName evidence="1">Uncharacterized protein</fullName>
    </submittedName>
</protein>
<evidence type="ECO:0000313" key="2">
    <source>
        <dbReference type="Proteomes" id="UP000509346"/>
    </source>
</evidence>
<accession>A0A7D5PAJ1</accession>
<evidence type="ECO:0000313" key="1">
    <source>
        <dbReference type="EMBL" id="QLH84823.1"/>
    </source>
</evidence>
<dbReference type="Proteomes" id="UP000509346">
    <property type="component" value="Chromosome"/>
</dbReference>
<reference evidence="1 2" key="1">
    <citation type="submission" date="2020-07" db="EMBL/GenBank/DDBJ databases">
        <title>Halosimplex litoreum sp. nov. and Halosimplex rubrum sp. nov., isolated from different salt environments.</title>
        <authorList>
            <person name="Cui H."/>
        </authorList>
    </citation>
    <scope>NUCLEOTIDE SEQUENCE [LARGE SCALE GENOMIC DNA]</scope>
    <source>
        <strain evidence="1 2">R2</strain>
    </source>
</reference>